<proteinExistence type="predicted"/>
<dbReference type="EMBL" id="ALBS01000048">
    <property type="protein sequence ID" value="EJT51697.1"/>
    <property type="molecule type" value="Genomic_DNA"/>
</dbReference>
<comment type="subcellular location">
    <subcellularLocation>
        <location evidence="1">Nucleus</location>
    </subcellularLocation>
</comment>
<feature type="region of interest" description="Disordered" evidence="3">
    <location>
        <begin position="86"/>
        <end position="270"/>
    </location>
</feature>
<evidence type="ECO:0000256" key="3">
    <source>
        <dbReference type="SAM" id="MobiDB-lite"/>
    </source>
</evidence>
<sequence>MTNNHFIHRNFAKNGVTKAILDLVDRETSRDTMLSSACLDTLELIRKENMKPIIMDMFDKYEPIMTRLAERPFVRAYAHGLRTRWEQYKEPPPPPPAQVVEQEKTRSAAEEEEAWFIQSDEEDADADGSGSPQVPSKRKRLLQAGPSSKRQLSSKAGGLGLDYDDASDSEGSADESPKQPPPAENGHEEDALSDVMLKARAKREREEQENEEEGAFANLLAGKKPPGEAGDSSKAPTSEASSSADATDGDSPEKKIKLSLGSLGKKLGGQ</sequence>
<dbReference type="PANTHER" id="PTHR23318">
    <property type="entry name" value="ATP SYNTHASE GAMMA-RELATED"/>
    <property type="match status" value="1"/>
</dbReference>
<comment type="caution">
    <text evidence="5">The sequence shown here is derived from an EMBL/GenBank/DDBJ whole genome shotgun (WGS) entry which is preliminary data.</text>
</comment>
<name>J6F8Q7_TRIAS</name>
<evidence type="ECO:0000313" key="5">
    <source>
        <dbReference type="EMBL" id="EJT51697.1"/>
    </source>
</evidence>
<reference evidence="5 6" key="1">
    <citation type="journal article" date="2012" name="Eukaryot. Cell">
        <title>Draft genome sequence of CBS 2479, the standard type strain of Trichosporon asahii.</title>
        <authorList>
            <person name="Yang R.Y."/>
            <person name="Li H.T."/>
            <person name="Zhu H."/>
            <person name="Zhou G.P."/>
            <person name="Wang M."/>
            <person name="Wang L."/>
        </authorList>
    </citation>
    <scope>NUCLEOTIDE SEQUENCE [LARGE SCALE GENOMIC DNA]</scope>
    <source>
        <strain evidence="6">ATCC 90039 / CBS 2479 / JCM 2466 / KCTC 7840 / NCYC 2677 / UAMH 7654</strain>
    </source>
</reference>
<organism evidence="5 6">
    <name type="scientific">Trichosporon asahii var. asahii (strain ATCC 90039 / CBS 2479 / JCM 2466 / KCTC 7840 / NBRC 103889/ NCYC 2677 / UAMH 7654)</name>
    <name type="common">Yeast</name>
    <dbReference type="NCBI Taxonomy" id="1186058"/>
    <lineage>
        <taxon>Eukaryota</taxon>
        <taxon>Fungi</taxon>
        <taxon>Dikarya</taxon>
        <taxon>Basidiomycota</taxon>
        <taxon>Agaricomycotina</taxon>
        <taxon>Tremellomycetes</taxon>
        <taxon>Trichosporonales</taxon>
        <taxon>Trichosporonaceae</taxon>
        <taxon>Trichosporon</taxon>
    </lineage>
</organism>
<feature type="compositionally biased region" description="Polar residues" evidence="3">
    <location>
        <begin position="145"/>
        <end position="154"/>
    </location>
</feature>
<dbReference type="GO" id="GO:0006974">
    <property type="term" value="P:DNA damage response"/>
    <property type="evidence" value="ECO:0007669"/>
    <property type="project" value="TreeGrafter"/>
</dbReference>
<dbReference type="HOGENOM" id="CLU_1031293_0_0_1"/>
<dbReference type="VEuPathDB" id="FungiDB:A1Q1_07109"/>
<dbReference type="InterPro" id="IPR051137">
    <property type="entry name" value="PP4R3-like"/>
</dbReference>
<accession>J6F8Q7</accession>
<evidence type="ECO:0000256" key="1">
    <source>
        <dbReference type="ARBA" id="ARBA00004123"/>
    </source>
</evidence>
<feature type="compositionally biased region" description="Low complexity" evidence="3">
    <location>
        <begin position="258"/>
        <end position="270"/>
    </location>
</feature>
<dbReference type="RefSeq" id="XP_014182833.1">
    <property type="nucleotide sequence ID" value="XM_014327358.1"/>
</dbReference>
<dbReference type="PANTHER" id="PTHR23318:SF0">
    <property type="entry name" value="SERINE_THREONINE-PROTEIN PHOSPHATASE 4 REGULATORY SUBUNIT 3"/>
    <property type="match status" value="1"/>
</dbReference>
<feature type="compositionally biased region" description="Acidic residues" evidence="3">
    <location>
        <begin position="162"/>
        <end position="173"/>
    </location>
</feature>
<feature type="compositionally biased region" description="Acidic residues" evidence="3">
    <location>
        <begin position="110"/>
        <end position="126"/>
    </location>
</feature>
<dbReference type="Proteomes" id="UP000002748">
    <property type="component" value="Unassembled WGS sequence"/>
</dbReference>
<evidence type="ECO:0000259" key="4">
    <source>
        <dbReference type="Pfam" id="PF04802"/>
    </source>
</evidence>
<keyword evidence="2" id="KW-0539">Nucleus</keyword>
<feature type="domain" description="Serine/threonine-protein phosphatase 4 regulatory subunit 3-like central" evidence="4">
    <location>
        <begin position="2"/>
        <end position="74"/>
    </location>
</feature>
<dbReference type="GO" id="GO:0005654">
    <property type="term" value="C:nucleoplasm"/>
    <property type="evidence" value="ECO:0007669"/>
    <property type="project" value="TreeGrafter"/>
</dbReference>
<protein>
    <submittedName>
        <fullName evidence="5">Nucleus protein</fullName>
    </submittedName>
</protein>
<dbReference type="GO" id="GO:0072542">
    <property type="term" value="F:protein phosphatase activator activity"/>
    <property type="evidence" value="ECO:0007669"/>
    <property type="project" value="TreeGrafter"/>
</dbReference>
<dbReference type="KEGG" id="tasa:A1Q1_07109"/>
<gene>
    <name evidence="5" type="ORF">A1Q1_07109</name>
</gene>
<dbReference type="GO" id="GO:0030289">
    <property type="term" value="C:protein phosphatase 4 complex"/>
    <property type="evidence" value="ECO:0007669"/>
    <property type="project" value="TreeGrafter"/>
</dbReference>
<evidence type="ECO:0000256" key="2">
    <source>
        <dbReference type="ARBA" id="ARBA00023242"/>
    </source>
</evidence>
<dbReference type="AlphaFoldDB" id="J6F8Q7"/>
<dbReference type="Pfam" id="PF04802">
    <property type="entry name" value="PP4R3"/>
    <property type="match status" value="1"/>
</dbReference>
<dbReference type="OrthoDB" id="27483at2759"/>
<dbReference type="InterPro" id="IPR006887">
    <property type="entry name" value="P4R3-like_central_dom"/>
</dbReference>
<feature type="compositionally biased region" description="Low complexity" evidence="3">
    <location>
        <begin position="232"/>
        <end position="246"/>
    </location>
</feature>
<evidence type="ECO:0000313" key="6">
    <source>
        <dbReference type="Proteomes" id="UP000002748"/>
    </source>
</evidence>
<dbReference type="GeneID" id="25990621"/>